<feature type="binding site" evidence="2">
    <location>
        <position position="152"/>
    </location>
    <ligand>
        <name>Zn(2+)</name>
        <dbReference type="ChEBI" id="CHEBI:29105"/>
    </ligand>
</feature>
<evidence type="ECO:0000313" key="4">
    <source>
        <dbReference type="EMBL" id="HGN36723.1"/>
    </source>
</evidence>
<comment type="similarity">
    <text evidence="2">Belongs to the CSL4 family.</text>
</comment>
<evidence type="ECO:0000313" key="5">
    <source>
        <dbReference type="EMBL" id="HGQ18908.1"/>
    </source>
</evidence>
<reference evidence="5" key="1">
    <citation type="journal article" date="2020" name="mSystems">
        <title>Genome- and Community-Level Interaction Insights into Carbon Utilization and Element Cycling Functions of Hydrothermarchaeota in Hydrothermal Sediment.</title>
        <authorList>
            <person name="Zhou Z."/>
            <person name="Liu Y."/>
            <person name="Xu W."/>
            <person name="Pan J."/>
            <person name="Luo Z.H."/>
            <person name="Li M."/>
        </authorList>
    </citation>
    <scope>NUCLEOTIDE SEQUENCE [LARGE SCALE GENOMIC DNA]</scope>
    <source>
        <strain evidence="4">SpSt-618</strain>
        <strain evidence="5">SpSt-657</strain>
    </source>
</reference>
<comment type="caution">
    <text evidence="5">The sequence shown here is derived from an EMBL/GenBank/DDBJ whole genome shotgun (WGS) entry which is preliminary data.</text>
</comment>
<feature type="binding site" evidence="2">
    <location>
        <position position="149"/>
    </location>
    <ligand>
        <name>Zn(2+)</name>
        <dbReference type="ChEBI" id="CHEBI:29105"/>
    </ligand>
</feature>
<dbReference type="InterPro" id="IPR025721">
    <property type="entry name" value="Exosome_cplx_N_dom"/>
</dbReference>
<dbReference type="SUPFAM" id="SSF50249">
    <property type="entry name" value="Nucleic acid-binding proteins"/>
    <property type="match status" value="1"/>
</dbReference>
<dbReference type="PROSITE" id="PS50126">
    <property type="entry name" value="S1"/>
    <property type="match status" value="1"/>
</dbReference>
<feature type="binding site" evidence="2">
    <location>
        <position position="165"/>
    </location>
    <ligand>
        <name>Zn(2+)</name>
        <dbReference type="ChEBI" id="CHEBI:29105"/>
    </ligand>
</feature>
<dbReference type="InterPro" id="IPR030850">
    <property type="entry name" value="Exosome_Csl4_arc"/>
</dbReference>
<dbReference type="InterPro" id="IPR039771">
    <property type="entry name" value="Csl4"/>
</dbReference>
<dbReference type="AlphaFoldDB" id="A0A7J3JS51"/>
<keyword evidence="2" id="KW-0963">Cytoplasm</keyword>
<dbReference type="SUPFAM" id="SSF110324">
    <property type="entry name" value="Ribosomal L27 protein-like"/>
    <property type="match status" value="1"/>
</dbReference>
<comment type="function">
    <text evidence="2">Non-catalytic component of the exosome, which is a complex involved in RNA degradation. Increases the RNA binding and the efficiency of RNA degradation. Helpful for the interaction of the exosome with A-poor RNAs.</text>
</comment>
<dbReference type="Gene3D" id="2.20.70.10">
    <property type="match status" value="1"/>
</dbReference>
<proteinExistence type="inferred from homology"/>
<protein>
    <recommendedName>
        <fullName evidence="2">Exosome complex component Csl4</fullName>
    </recommendedName>
</protein>
<dbReference type="HAMAP" id="MF_00975">
    <property type="entry name" value="Exosome_Csl4"/>
    <property type="match status" value="1"/>
</dbReference>
<keyword evidence="2" id="KW-0479">Metal-binding</keyword>
<dbReference type="SMART" id="SM00316">
    <property type="entry name" value="S1"/>
    <property type="match status" value="1"/>
</dbReference>
<dbReference type="Gene3D" id="2.40.50.100">
    <property type="match status" value="1"/>
</dbReference>
<dbReference type="Gene3D" id="2.40.50.140">
    <property type="entry name" value="Nucleic acid-binding proteins"/>
    <property type="match status" value="1"/>
</dbReference>
<dbReference type="GO" id="GO:0005737">
    <property type="term" value="C:cytoplasm"/>
    <property type="evidence" value="ECO:0007669"/>
    <property type="project" value="UniProtKB-SubCell"/>
</dbReference>
<gene>
    <name evidence="2" type="primary">csl4</name>
    <name evidence="4" type="ORF">ENT87_04140</name>
    <name evidence="5" type="ORF">ENU30_08065</name>
</gene>
<dbReference type="EMBL" id="DTBZ01000151">
    <property type="protein sequence ID" value="HGQ18908.1"/>
    <property type="molecule type" value="Genomic_DNA"/>
</dbReference>
<comment type="subcellular location">
    <subcellularLocation>
        <location evidence="2">Cytoplasm</location>
    </subcellularLocation>
</comment>
<keyword evidence="1 2" id="KW-0271">Exosome</keyword>
<dbReference type="GO" id="GO:0000178">
    <property type="term" value="C:exosome (RNase complex)"/>
    <property type="evidence" value="ECO:0007669"/>
    <property type="project" value="UniProtKB-KW"/>
</dbReference>
<organism evidence="5">
    <name type="scientific">Ignisphaera aggregans</name>
    <dbReference type="NCBI Taxonomy" id="334771"/>
    <lineage>
        <taxon>Archaea</taxon>
        <taxon>Thermoproteota</taxon>
        <taxon>Thermoprotei</taxon>
        <taxon>Desulfurococcales</taxon>
        <taxon>Desulfurococcaceae</taxon>
        <taxon>Ignisphaera</taxon>
    </lineage>
</organism>
<keyword evidence="2" id="KW-0862">Zinc</keyword>
<sequence>MKEKEVVVPGEMLCVEEEFIPVEGVYTLNGVIRASIIGVPIYDIASRRVYVRPVKNLRRLKPGDIVIGVVDRVRDEMATIKIIGYDVATPLKHIYTGVLHISQVMESRVQNIYDYIRLGDFVKVKILNNYIPYMVSMKDPKLGVILAYCSKCGGTLTKVGDVLRCTRCNNIESRKASVDYMSIRGK</sequence>
<name>A0A7J3JS51_9CREN</name>
<feature type="domain" description="S1 motif" evidence="3">
    <location>
        <begin position="63"/>
        <end position="128"/>
    </location>
</feature>
<evidence type="ECO:0000256" key="2">
    <source>
        <dbReference type="HAMAP-Rule" id="MF_00975"/>
    </source>
</evidence>
<evidence type="ECO:0000259" key="3">
    <source>
        <dbReference type="PROSITE" id="PS50126"/>
    </source>
</evidence>
<evidence type="ECO:0000256" key="1">
    <source>
        <dbReference type="ARBA" id="ARBA00022835"/>
    </source>
</evidence>
<dbReference type="InterPro" id="IPR003029">
    <property type="entry name" value="S1_domain"/>
</dbReference>
<dbReference type="EMBL" id="DTAI01000120">
    <property type="protein sequence ID" value="HGN36723.1"/>
    <property type="molecule type" value="Genomic_DNA"/>
</dbReference>
<dbReference type="PANTHER" id="PTHR12686">
    <property type="entry name" value="3'-5' EXORIBONUCLEASE CSL4-RELATED"/>
    <property type="match status" value="1"/>
</dbReference>
<accession>A0A7J3JS51</accession>
<dbReference type="GO" id="GO:0003676">
    <property type="term" value="F:nucleic acid binding"/>
    <property type="evidence" value="ECO:0007669"/>
    <property type="project" value="InterPro"/>
</dbReference>
<comment type="subunit">
    <text evidence="2">Component of the archaeal exosome complex. Forms a trimer of Rrp4 and/or Csl4 subunits. The trimer associates with an hexameric ring-like arrangement composed of 3 Rrp41-Rrp42 heterodimers. Interacts with DnaG.</text>
</comment>
<dbReference type="InterPro" id="IPR012340">
    <property type="entry name" value="NA-bd_OB-fold"/>
</dbReference>
<dbReference type="GO" id="GO:0006396">
    <property type="term" value="P:RNA processing"/>
    <property type="evidence" value="ECO:0007669"/>
    <property type="project" value="InterPro"/>
</dbReference>
<dbReference type="Pfam" id="PF14382">
    <property type="entry name" value="ECR1_N"/>
    <property type="match status" value="1"/>
</dbReference>
<dbReference type="PANTHER" id="PTHR12686:SF8">
    <property type="entry name" value="EXOSOME COMPLEX COMPONENT CSL4"/>
    <property type="match status" value="1"/>
</dbReference>
<dbReference type="GO" id="GO:0006401">
    <property type="term" value="P:RNA catabolic process"/>
    <property type="evidence" value="ECO:0007669"/>
    <property type="project" value="UniProtKB-UniRule"/>
</dbReference>
<feature type="binding site" evidence="2">
    <location>
        <position position="168"/>
    </location>
    <ligand>
        <name>Zn(2+)</name>
        <dbReference type="ChEBI" id="CHEBI:29105"/>
    </ligand>
</feature>
<dbReference type="GO" id="GO:0008270">
    <property type="term" value="F:zinc ion binding"/>
    <property type="evidence" value="ECO:0007669"/>
    <property type="project" value="UniProtKB-UniRule"/>
</dbReference>
<dbReference type="NCBIfam" id="NF034126">
    <property type="entry name" value="PRK09521.1"/>
    <property type="match status" value="1"/>
</dbReference>